<evidence type="ECO:0000313" key="2">
    <source>
        <dbReference type="EMBL" id="AFZ17662.1"/>
    </source>
</evidence>
<name>K9WDS5_9CYAN</name>
<dbReference type="STRING" id="1173027.Mic7113_1805"/>
<keyword evidence="3" id="KW-1185">Reference proteome</keyword>
<feature type="compositionally biased region" description="Low complexity" evidence="1">
    <location>
        <begin position="88"/>
        <end position="103"/>
    </location>
</feature>
<gene>
    <name evidence="2" type="ORF">Mic7113_1805</name>
</gene>
<dbReference type="Proteomes" id="UP000010471">
    <property type="component" value="Chromosome"/>
</dbReference>
<reference evidence="2 3" key="1">
    <citation type="submission" date="2012-06" db="EMBL/GenBank/DDBJ databases">
        <title>Finished chromosome of genome of Microcoleus sp. PCC 7113.</title>
        <authorList>
            <consortium name="US DOE Joint Genome Institute"/>
            <person name="Gugger M."/>
            <person name="Coursin T."/>
            <person name="Rippka R."/>
            <person name="Tandeau De Marsac N."/>
            <person name="Huntemann M."/>
            <person name="Wei C.-L."/>
            <person name="Han J."/>
            <person name="Detter J.C."/>
            <person name="Han C."/>
            <person name="Tapia R."/>
            <person name="Chen A."/>
            <person name="Kyrpides N."/>
            <person name="Mavromatis K."/>
            <person name="Markowitz V."/>
            <person name="Szeto E."/>
            <person name="Ivanova N."/>
            <person name="Pagani I."/>
            <person name="Pati A."/>
            <person name="Goodwin L."/>
            <person name="Nordberg H.P."/>
            <person name="Cantor M.N."/>
            <person name="Hua S.X."/>
            <person name="Woyke T."/>
            <person name="Kerfeld C.A."/>
        </authorList>
    </citation>
    <scope>NUCLEOTIDE SEQUENCE [LARGE SCALE GENOMIC DNA]</scope>
    <source>
        <strain evidence="2 3">PCC 7113</strain>
    </source>
</reference>
<feature type="region of interest" description="Disordered" evidence="1">
    <location>
        <begin position="88"/>
        <end position="144"/>
    </location>
</feature>
<evidence type="ECO:0000256" key="1">
    <source>
        <dbReference type="SAM" id="MobiDB-lite"/>
    </source>
</evidence>
<sequence>MKSNHFLAQIGFTLIGLYFLINPRISFSQTNLNAQLRQALCSQNWGQAIEILDQMKSAADPQYRSQINLYRARVQALARENVKVSKSIDSCSAPSSPSSAPANPSIPPTPSSDIPPAPSTNTPVPPSSDFAPSVLPNLPPPPPL</sequence>
<accession>K9WDS5</accession>
<dbReference type="AlphaFoldDB" id="K9WDS5"/>
<dbReference type="KEGG" id="mic:Mic7113_1805"/>
<dbReference type="OrthoDB" id="513120at2"/>
<proteinExistence type="predicted"/>
<dbReference type="HOGENOM" id="CLU_1794296_0_0_3"/>
<dbReference type="RefSeq" id="WP_015181814.1">
    <property type="nucleotide sequence ID" value="NC_019738.1"/>
</dbReference>
<feature type="compositionally biased region" description="Pro residues" evidence="1">
    <location>
        <begin position="104"/>
        <end position="126"/>
    </location>
</feature>
<protein>
    <submittedName>
        <fullName evidence="2">Uncharacterized protein</fullName>
    </submittedName>
</protein>
<organism evidence="2 3">
    <name type="scientific">Allocoleopsis franciscana PCC 7113</name>
    <dbReference type="NCBI Taxonomy" id="1173027"/>
    <lineage>
        <taxon>Bacteria</taxon>
        <taxon>Bacillati</taxon>
        <taxon>Cyanobacteriota</taxon>
        <taxon>Cyanophyceae</taxon>
        <taxon>Coleofasciculales</taxon>
        <taxon>Coleofasciculaceae</taxon>
        <taxon>Allocoleopsis</taxon>
        <taxon>Allocoleopsis franciscana</taxon>
    </lineage>
</organism>
<dbReference type="EMBL" id="CP003630">
    <property type="protein sequence ID" value="AFZ17662.1"/>
    <property type="molecule type" value="Genomic_DNA"/>
</dbReference>
<evidence type="ECO:0000313" key="3">
    <source>
        <dbReference type="Proteomes" id="UP000010471"/>
    </source>
</evidence>